<comment type="caution">
    <text evidence="10">The sequence shown here is derived from an EMBL/GenBank/DDBJ whole genome shotgun (WGS) entry which is preliminary data.</text>
</comment>
<dbReference type="InterPro" id="IPR009056">
    <property type="entry name" value="Cyt_c-like_dom"/>
</dbReference>
<keyword evidence="5" id="KW-0732">Signal</keyword>
<reference evidence="10 11" key="1">
    <citation type="submission" date="2018-11" db="EMBL/GenBank/DDBJ databases">
        <authorList>
            <person name="Zhou Z."/>
            <person name="Wang G."/>
        </authorList>
    </citation>
    <scope>NUCLEOTIDE SEQUENCE [LARGE SCALE GENOMIC DNA]</scope>
    <source>
        <strain evidence="10 11">KCTC52004</strain>
    </source>
</reference>
<dbReference type="GO" id="GO:0046872">
    <property type="term" value="F:metal ion binding"/>
    <property type="evidence" value="ECO:0007669"/>
    <property type="project" value="UniProtKB-KW"/>
</dbReference>
<evidence type="ECO:0000256" key="6">
    <source>
        <dbReference type="ARBA" id="ARBA00023002"/>
    </source>
</evidence>
<dbReference type="InterPro" id="IPR017511">
    <property type="entry name" value="PQQ_mDH"/>
</dbReference>
<dbReference type="SUPFAM" id="SSF46626">
    <property type="entry name" value="Cytochrome c"/>
    <property type="match status" value="1"/>
</dbReference>
<evidence type="ECO:0000256" key="3">
    <source>
        <dbReference type="ARBA" id="ARBA00022617"/>
    </source>
</evidence>
<dbReference type="CDD" id="cd10280">
    <property type="entry name" value="PQQ_mGDH"/>
    <property type="match status" value="1"/>
</dbReference>
<dbReference type="Proteomes" id="UP000271925">
    <property type="component" value="Unassembled WGS sequence"/>
</dbReference>
<evidence type="ECO:0000259" key="9">
    <source>
        <dbReference type="PROSITE" id="PS51007"/>
    </source>
</evidence>
<sequence length="709" mass="77600">MLRNFAAWWPASLLIALIVAFVPVPFPDSPDTDWREYNGNAEKNHYSSLHQITPENVSQLTKAWEYASGGADSVRNQTQMQCNPIVIDGILYGVSAGSQAFALDAATGQERWKTALNDETFKMNSRGVTYWANGADKRIFFSFGHWLYALDAATGKPVPTFGRAGKISLRDGLTRTGADDYVISNTPGIIFENRIIVGTRVSEGPTALKGDIRAYDVRTGQLVWTFRTIPEPGEFGYNTWPKDGYRNVGGANNWMGMAIDRKRGIVYAPTGSAAFDFYGGNRLGNNLFANCLLALNARTGQRIWHYQLVHHDIWDRDPPAPPNLLTVTHTGPDGRPRKIDAVAQITKQGQVFVFDRVTGKPLFPIEEKPFPASDIPGEKASLTQPIPLKPAPFTRQIFTEKDINETVADRDEIVGQLRASRTGTPYNPLGRQRTIFFPGTDGGAQWGGAAVDPNGIIYIPAKEIPVYSSLVDAPKPTAVSSAEKLYATNCGACHGADRRGDHSGAYPSLLGIADRMKPEAIHQLLQKGRGMMPAFSHLSAAERTAIVDFISGAKTGQEAVATTKTLTWVPYTHTGYNRWYDRNGFPVSRPPWGTLTAIDLNTGDHRWQIPLGEFPALTQQGLPPTGTDNYGGPVVTASGLLFIAATPDEKFRVFDRQTGKLLWETQLPAAGYATPATYSVRGKQYVVIACGGGKLKTRSGDRYVAFALK</sequence>
<comment type="similarity">
    <text evidence="2">Belongs to the bacterial PQQ dehydrogenase family.</text>
</comment>
<evidence type="ECO:0000256" key="4">
    <source>
        <dbReference type="ARBA" id="ARBA00022723"/>
    </source>
</evidence>
<dbReference type="PROSITE" id="PS51007">
    <property type="entry name" value="CYTC"/>
    <property type="match status" value="1"/>
</dbReference>
<evidence type="ECO:0000256" key="7">
    <source>
        <dbReference type="ARBA" id="ARBA00023004"/>
    </source>
</evidence>
<keyword evidence="6" id="KW-0560">Oxidoreductase</keyword>
<keyword evidence="3 8" id="KW-0349">Heme</keyword>
<dbReference type="Gene3D" id="2.140.10.10">
    <property type="entry name" value="Quinoprotein alcohol dehydrogenase-like superfamily"/>
    <property type="match status" value="2"/>
</dbReference>
<dbReference type="InterPro" id="IPR011047">
    <property type="entry name" value="Quinoprotein_ADH-like_sf"/>
</dbReference>
<dbReference type="OrthoDB" id="9794322at2"/>
<dbReference type="InterPro" id="IPR002372">
    <property type="entry name" value="PQQ_rpt_dom"/>
</dbReference>
<dbReference type="GO" id="GO:0016614">
    <property type="term" value="F:oxidoreductase activity, acting on CH-OH group of donors"/>
    <property type="evidence" value="ECO:0007669"/>
    <property type="project" value="InterPro"/>
</dbReference>
<comment type="cofactor">
    <cofactor evidence="1">
        <name>pyrroloquinoline quinone</name>
        <dbReference type="ChEBI" id="CHEBI:58442"/>
    </cofactor>
</comment>
<dbReference type="PANTHER" id="PTHR32303">
    <property type="entry name" value="QUINOPROTEIN ALCOHOL DEHYDROGENASE (CYTOCHROME C)"/>
    <property type="match status" value="1"/>
</dbReference>
<dbReference type="PANTHER" id="PTHR32303:SF4">
    <property type="entry name" value="QUINOPROTEIN GLUCOSE DEHYDROGENASE"/>
    <property type="match status" value="1"/>
</dbReference>
<evidence type="ECO:0000256" key="1">
    <source>
        <dbReference type="ARBA" id="ARBA00001931"/>
    </source>
</evidence>
<dbReference type="GO" id="GO:0009055">
    <property type="term" value="F:electron transfer activity"/>
    <property type="evidence" value="ECO:0007669"/>
    <property type="project" value="InterPro"/>
</dbReference>
<dbReference type="Pfam" id="PF01011">
    <property type="entry name" value="PQQ"/>
    <property type="match status" value="2"/>
</dbReference>
<proteinExistence type="inferred from homology"/>
<evidence type="ECO:0000313" key="10">
    <source>
        <dbReference type="EMBL" id="RRB01203.1"/>
    </source>
</evidence>
<organism evidence="10 11">
    <name type="scientific">Larkinella rosea</name>
    <dbReference type="NCBI Taxonomy" id="2025312"/>
    <lineage>
        <taxon>Bacteria</taxon>
        <taxon>Pseudomonadati</taxon>
        <taxon>Bacteroidota</taxon>
        <taxon>Cytophagia</taxon>
        <taxon>Cytophagales</taxon>
        <taxon>Spirosomataceae</taxon>
        <taxon>Larkinella</taxon>
    </lineage>
</organism>
<dbReference type="InterPro" id="IPR036909">
    <property type="entry name" value="Cyt_c-like_dom_sf"/>
</dbReference>
<protein>
    <submittedName>
        <fullName evidence="10">Pyrroloquinoline quinone-dependent dehydrogenase</fullName>
    </submittedName>
</protein>
<evidence type="ECO:0000256" key="8">
    <source>
        <dbReference type="PROSITE-ProRule" id="PRU00433"/>
    </source>
</evidence>
<evidence type="ECO:0000256" key="5">
    <source>
        <dbReference type="ARBA" id="ARBA00022729"/>
    </source>
</evidence>
<dbReference type="SUPFAM" id="SSF50998">
    <property type="entry name" value="Quinoprotein alcohol dehydrogenase-like"/>
    <property type="match status" value="1"/>
</dbReference>
<dbReference type="EMBL" id="RQJO01000010">
    <property type="protein sequence ID" value="RRB01203.1"/>
    <property type="molecule type" value="Genomic_DNA"/>
</dbReference>
<dbReference type="GO" id="GO:0048038">
    <property type="term" value="F:quinone binding"/>
    <property type="evidence" value="ECO:0007669"/>
    <property type="project" value="InterPro"/>
</dbReference>
<keyword evidence="7 8" id="KW-0408">Iron</keyword>
<keyword evidence="4 8" id="KW-0479">Metal-binding</keyword>
<name>A0A3P1BJZ6_9BACT</name>
<accession>A0A3P1BJZ6</accession>
<dbReference type="RefSeq" id="WP_124877665.1">
    <property type="nucleotide sequence ID" value="NZ_RQJO01000010.1"/>
</dbReference>
<dbReference type="SMART" id="SM00564">
    <property type="entry name" value="PQQ"/>
    <property type="match status" value="6"/>
</dbReference>
<keyword evidence="11" id="KW-1185">Reference proteome</keyword>
<dbReference type="InterPro" id="IPR018391">
    <property type="entry name" value="PQQ_b-propeller_rpt"/>
</dbReference>
<dbReference type="AlphaFoldDB" id="A0A3P1BJZ6"/>
<dbReference type="GO" id="GO:0016020">
    <property type="term" value="C:membrane"/>
    <property type="evidence" value="ECO:0007669"/>
    <property type="project" value="InterPro"/>
</dbReference>
<dbReference type="GO" id="GO:0020037">
    <property type="term" value="F:heme binding"/>
    <property type="evidence" value="ECO:0007669"/>
    <property type="project" value="InterPro"/>
</dbReference>
<evidence type="ECO:0000256" key="2">
    <source>
        <dbReference type="ARBA" id="ARBA00008156"/>
    </source>
</evidence>
<evidence type="ECO:0000313" key="11">
    <source>
        <dbReference type="Proteomes" id="UP000271925"/>
    </source>
</evidence>
<feature type="domain" description="Cytochrome c" evidence="9">
    <location>
        <begin position="477"/>
        <end position="554"/>
    </location>
</feature>
<gene>
    <name evidence="10" type="ORF">EHT25_23815</name>
</gene>